<dbReference type="InterPro" id="IPR056442">
    <property type="entry name" value="GINT1_N"/>
</dbReference>
<keyword evidence="8" id="KW-0479">Metal-binding</keyword>
<protein>
    <recommendedName>
        <fullName evidence="14">Glucosamine inositolphosphorylceramide transferase 1</fullName>
    </recommendedName>
</protein>
<dbReference type="GO" id="GO:0046872">
    <property type="term" value="F:metal ion binding"/>
    <property type="evidence" value="ECO:0007669"/>
    <property type="project" value="UniProtKB-KW"/>
</dbReference>
<dbReference type="AlphaFoldDB" id="A0A2I0ALB0"/>
<evidence type="ECO:0000256" key="15">
    <source>
        <dbReference type="SAM" id="Phobius"/>
    </source>
</evidence>
<evidence type="ECO:0000256" key="7">
    <source>
        <dbReference type="ARBA" id="ARBA00022692"/>
    </source>
</evidence>
<keyword evidence="18" id="KW-0328">Glycosyltransferase</keyword>
<evidence type="ECO:0000256" key="14">
    <source>
        <dbReference type="ARBA" id="ARBA00069035"/>
    </source>
</evidence>
<dbReference type="Proteomes" id="UP000236161">
    <property type="component" value="Unassembled WGS sequence"/>
</dbReference>
<keyword evidence="6 18" id="KW-0808">Transferase</keyword>
<reference evidence="18 19" key="1">
    <citation type="journal article" date="2017" name="Nature">
        <title>The Apostasia genome and the evolution of orchids.</title>
        <authorList>
            <person name="Zhang G.Q."/>
            <person name="Liu K.W."/>
            <person name="Li Z."/>
            <person name="Lohaus R."/>
            <person name="Hsiao Y.Y."/>
            <person name="Niu S.C."/>
            <person name="Wang J.Y."/>
            <person name="Lin Y.C."/>
            <person name="Xu Q."/>
            <person name="Chen L.J."/>
            <person name="Yoshida K."/>
            <person name="Fujiwara S."/>
            <person name="Wang Z.W."/>
            <person name="Zhang Y.Q."/>
            <person name="Mitsuda N."/>
            <person name="Wang M."/>
            <person name="Liu G.H."/>
            <person name="Pecoraro L."/>
            <person name="Huang H.X."/>
            <person name="Xiao X.J."/>
            <person name="Lin M."/>
            <person name="Wu X.Y."/>
            <person name="Wu W.L."/>
            <person name="Chen Y.Y."/>
            <person name="Chang S.B."/>
            <person name="Sakamoto S."/>
            <person name="Ohme-Takagi M."/>
            <person name="Yagi M."/>
            <person name="Zeng S.J."/>
            <person name="Shen C.Y."/>
            <person name="Yeh C.M."/>
            <person name="Luo Y.B."/>
            <person name="Tsai W.C."/>
            <person name="Van de Peer Y."/>
            <person name="Liu Z.J."/>
        </authorList>
    </citation>
    <scope>NUCLEOTIDE SEQUENCE [LARGE SCALE GENOMIC DNA]</scope>
    <source>
        <strain evidence="19">cv. Shenzhen</strain>
        <tissue evidence="18">Stem</tissue>
    </source>
</reference>
<feature type="transmembrane region" description="Helical" evidence="15">
    <location>
        <begin position="446"/>
        <end position="467"/>
    </location>
</feature>
<dbReference type="SUPFAM" id="SSF53448">
    <property type="entry name" value="Nucleotide-diphospho-sugar transferases"/>
    <property type="match status" value="1"/>
</dbReference>
<evidence type="ECO:0000256" key="9">
    <source>
        <dbReference type="ARBA" id="ARBA00022989"/>
    </source>
</evidence>
<dbReference type="Pfam" id="PF24793">
    <property type="entry name" value="GINT1_N"/>
    <property type="match status" value="1"/>
</dbReference>
<gene>
    <name evidence="18" type="ORF">AXF42_Ash014844</name>
</gene>
<evidence type="ECO:0000313" key="19">
    <source>
        <dbReference type="Proteomes" id="UP000236161"/>
    </source>
</evidence>
<keyword evidence="9 15" id="KW-1133">Transmembrane helix</keyword>
<evidence type="ECO:0000256" key="13">
    <source>
        <dbReference type="ARBA" id="ARBA00058450"/>
    </source>
</evidence>
<dbReference type="Gene3D" id="2.115.10.20">
    <property type="entry name" value="Glycosyl hydrolase domain, family 43"/>
    <property type="match status" value="1"/>
</dbReference>
<evidence type="ECO:0000256" key="4">
    <source>
        <dbReference type="ARBA" id="ARBA00005189"/>
    </source>
</evidence>
<evidence type="ECO:0000259" key="16">
    <source>
        <dbReference type="Pfam" id="PF09258"/>
    </source>
</evidence>
<evidence type="ECO:0000256" key="3">
    <source>
        <dbReference type="ARBA" id="ARBA00004991"/>
    </source>
</evidence>
<comment type="similarity">
    <text evidence="5">Belongs to the glycosyltransferase 64 family.</text>
</comment>
<dbReference type="OrthoDB" id="5954868at2759"/>
<evidence type="ECO:0000256" key="2">
    <source>
        <dbReference type="ARBA" id="ARBA00004141"/>
    </source>
</evidence>
<comment type="function">
    <text evidence="13">Essential protein. Glycosyltransferase that mediates the glycosylation of glycosylinositol phosphorylceramides (GIPCs), the major sphingolipids in the plasma membrane; acts as a HexN(Ac)-specific GIPC sugar transferase. Responsible for the glycosylation of a subgroup of GIPCs found in seeds and pollen that contain GlcNAc and GlcN (GlcN(Ac)). Maybe involved in the maintenance of cell-cell adhesion.</text>
</comment>
<dbReference type="InterPro" id="IPR004263">
    <property type="entry name" value="Exostosin"/>
</dbReference>
<organism evidence="18 19">
    <name type="scientific">Apostasia shenzhenica</name>
    <dbReference type="NCBI Taxonomy" id="1088818"/>
    <lineage>
        <taxon>Eukaryota</taxon>
        <taxon>Viridiplantae</taxon>
        <taxon>Streptophyta</taxon>
        <taxon>Embryophyta</taxon>
        <taxon>Tracheophyta</taxon>
        <taxon>Spermatophyta</taxon>
        <taxon>Magnoliopsida</taxon>
        <taxon>Liliopsida</taxon>
        <taxon>Asparagales</taxon>
        <taxon>Orchidaceae</taxon>
        <taxon>Apostasioideae</taxon>
        <taxon>Apostasia</taxon>
    </lineage>
</organism>
<dbReference type="STRING" id="1088818.A0A2I0ALB0"/>
<proteinExistence type="inferred from homology"/>
<dbReference type="EMBL" id="KZ451973">
    <property type="protein sequence ID" value="PKA56341.1"/>
    <property type="molecule type" value="Genomic_DNA"/>
</dbReference>
<sequence length="731" mass="83369">MFRCLQSAMILYLFSATLIVGSVGTLFAWLTFSPFQRSLATTSSVFGCQPDGEGSWSIGIFYGDSPLALKPIEDWNVWRNESAAWPVANPVVTCALPSDAGFPSNFVADPFLLIQDSIFYLFFVTKNPITLQGDIGVAASKDNGATWIHMGTALDEKWHLSYPYVFRFQDQMYMIPEGSKRGDVRIYRALDFPLKWKLEKIIMKKPLIDPFIIDHGGFYWLFGSDFGDFSSQLNAELGIWYSTSPLGPWKPHKLNFLHKFDKRFGARNAGRPFRYNGELYRPGQDCGRAYGQRVRIFKIKVLTPDKYEEVEIPLGIEKSNKGRNFWNGARYHHLDVQQLPSGKWVGVMDGDRASSGDSVYRLMIGYSAFVAAFALVFLSGVMLGAVKCIFPLGRCLPVSGKRNDVIKSNHEIFDFYAKLRWICTQLSRFASQLHGRIKLKTCTGRLIFVFVFLIIAALTCIGTHYIYGGNGAEEPYPIRGHYSQFTILTMTYDARLWNLKIYVKHYSKCTSVKEIVVIWNRGKPPAPSELDSFVPVRIRVEERNSLNNRFKLDPMIKTRAVLELDDDIMMTCDDIERGFWVWRNHPDKIVGFYPRLAYGSSLRYRDERYARGQHGYNMILTGAAFMDAQMAFGRYWSKEAAQGREFVDEKFNCEDILLNYLHANASSSRRAVEYVKPSWVVDTSKLSGVAISRKTQKHYQVRSQCLMKFAGIYGNLSAKCDFGSRGDGWDV</sequence>
<dbReference type="InterPro" id="IPR015338">
    <property type="entry name" value="GT64_dom"/>
</dbReference>
<feature type="transmembrane region" description="Helical" evidence="15">
    <location>
        <begin position="12"/>
        <end position="32"/>
    </location>
</feature>
<comment type="subcellular location">
    <subcellularLocation>
        <location evidence="2">Membrane</location>
        <topology evidence="2">Multi-pass membrane protein</topology>
    </subcellularLocation>
</comment>
<evidence type="ECO:0000256" key="11">
    <source>
        <dbReference type="ARBA" id="ARBA00023157"/>
    </source>
</evidence>
<evidence type="ECO:0000256" key="8">
    <source>
        <dbReference type="ARBA" id="ARBA00022723"/>
    </source>
</evidence>
<keyword evidence="12" id="KW-0464">Manganese</keyword>
<keyword evidence="7 15" id="KW-0812">Transmembrane</keyword>
<name>A0A2I0ALB0_9ASPA</name>
<dbReference type="Pfam" id="PF09258">
    <property type="entry name" value="Glyco_transf_64"/>
    <property type="match status" value="1"/>
</dbReference>
<accession>A0A2I0ALB0</accession>
<feature type="transmembrane region" description="Helical" evidence="15">
    <location>
        <begin position="363"/>
        <end position="386"/>
    </location>
</feature>
<evidence type="ECO:0000256" key="6">
    <source>
        <dbReference type="ARBA" id="ARBA00022679"/>
    </source>
</evidence>
<feature type="domain" description="Glucosamine inositolphosphorylceramide transferase 1 N-terminal" evidence="17">
    <location>
        <begin position="48"/>
        <end position="351"/>
    </location>
</feature>
<dbReference type="InterPro" id="IPR023296">
    <property type="entry name" value="Glyco_hydro_beta-prop_sf"/>
</dbReference>
<dbReference type="Gene3D" id="3.90.550.10">
    <property type="entry name" value="Spore Coat Polysaccharide Biosynthesis Protein SpsA, Chain A"/>
    <property type="match status" value="1"/>
</dbReference>
<dbReference type="SUPFAM" id="SSF75005">
    <property type="entry name" value="Arabinanase/levansucrase/invertase"/>
    <property type="match status" value="1"/>
</dbReference>
<evidence type="ECO:0000256" key="1">
    <source>
        <dbReference type="ARBA" id="ARBA00001936"/>
    </source>
</evidence>
<comment type="pathway">
    <text evidence="4">Lipid metabolism.</text>
</comment>
<dbReference type="PANTHER" id="PTHR48261">
    <property type="entry name" value="ACETYLGLUCOSAMINYLTRANSFERASE"/>
    <property type="match status" value="1"/>
</dbReference>
<comment type="cofactor">
    <cofactor evidence="1">
        <name>Mn(2+)</name>
        <dbReference type="ChEBI" id="CHEBI:29035"/>
    </cofactor>
</comment>
<comment type="pathway">
    <text evidence="3">Sphingolipid metabolism.</text>
</comment>
<keyword evidence="11" id="KW-1015">Disulfide bond</keyword>
<evidence type="ECO:0000256" key="12">
    <source>
        <dbReference type="ARBA" id="ARBA00023211"/>
    </source>
</evidence>
<evidence type="ECO:0000313" key="18">
    <source>
        <dbReference type="EMBL" id="PKA56341.1"/>
    </source>
</evidence>
<evidence type="ECO:0000256" key="5">
    <source>
        <dbReference type="ARBA" id="ARBA00008700"/>
    </source>
</evidence>
<evidence type="ECO:0000259" key="17">
    <source>
        <dbReference type="Pfam" id="PF24793"/>
    </source>
</evidence>
<dbReference type="PANTHER" id="PTHR48261:SF6">
    <property type="entry name" value="GLYCOSYLTRANSFERASE FAMILY PROTEIN"/>
    <property type="match status" value="1"/>
</dbReference>
<dbReference type="FunFam" id="3.90.550.10:FF:000095">
    <property type="entry name" value="Glycosyltransferase family protein 64 protein C5"/>
    <property type="match status" value="1"/>
</dbReference>
<dbReference type="FunFam" id="2.115.10.20:FF:000004">
    <property type="entry name" value="Glucosamine inositolphosphorylceramide transferase 1"/>
    <property type="match status" value="1"/>
</dbReference>
<dbReference type="GO" id="GO:0016757">
    <property type="term" value="F:glycosyltransferase activity"/>
    <property type="evidence" value="ECO:0007669"/>
    <property type="project" value="UniProtKB-KW"/>
</dbReference>
<keyword evidence="10 15" id="KW-0472">Membrane</keyword>
<dbReference type="GO" id="GO:0016020">
    <property type="term" value="C:membrane"/>
    <property type="evidence" value="ECO:0007669"/>
    <property type="project" value="UniProtKB-SubCell"/>
</dbReference>
<dbReference type="InterPro" id="IPR029044">
    <property type="entry name" value="Nucleotide-diphossugar_trans"/>
</dbReference>
<evidence type="ECO:0000256" key="10">
    <source>
        <dbReference type="ARBA" id="ARBA00023136"/>
    </source>
</evidence>
<feature type="domain" description="Glycosyl transferase 64" evidence="16">
    <location>
        <begin position="485"/>
        <end position="715"/>
    </location>
</feature>
<keyword evidence="19" id="KW-1185">Reference proteome</keyword>